<keyword evidence="2" id="KW-1185">Reference proteome</keyword>
<sequence length="73" mass="8458">MHYVSRHEFWTCRYRLDDEVANRNGRPAPSLKFMEIGFSSAGPDWACIGDNWAEIGKVDEQFIVKRKSRVPAN</sequence>
<accession>A0A4Y2EF23</accession>
<evidence type="ECO:0000313" key="2">
    <source>
        <dbReference type="Proteomes" id="UP000499080"/>
    </source>
</evidence>
<dbReference type="Proteomes" id="UP000499080">
    <property type="component" value="Unassembled WGS sequence"/>
</dbReference>
<protein>
    <submittedName>
        <fullName evidence="1">Uncharacterized protein</fullName>
    </submittedName>
</protein>
<name>A0A4Y2EF23_ARAVE</name>
<gene>
    <name evidence="1" type="ORF">AVEN_25369_1</name>
</gene>
<dbReference type="EMBL" id="BGPR01000593">
    <property type="protein sequence ID" value="GBM27753.1"/>
    <property type="molecule type" value="Genomic_DNA"/>
</dbReference>
<reference evidence="1 2" key="1">
    <citation type="journal article" date="2019" name="Sci. Rep.">
        <title>Orb-weaving spider Araneus ventricosus genome elucidates the spidroin gene catalogue.</title>
        <authorList>
            <person name="Kono N."/>
            <person name="Nakamura H."/>
            <person name="Ohtoshi R."/>
            <person name="Moran D.A.P."/>
            <person name="Shinohara A."/>
            <person name="Yoshida Y."/>
            <person name="Fujiwara M."/>
            <person name="Mori M."/>
            <person name="Tomita M."/>
            <person name="Arakawa K."/>
        </authorList>
    </citation>
    <scope>NUCLEOTIDE SEQUENCE [LARGE SCALE GENOMIC DNA]</scope>
</reference>
<organism evidence="1 2">
    <name type="scientific">Araneus ventricosus</name>
    <name type="common">Orbweaver spider</name>
    <name type="synonym">Epeira ventricosa</name>
    <dbReference type="NCBI Taxonomy" id="182803"/>
    <lineage>
        <taxon>Eukaryota</taxon>
        <taxon>Metazoa</taxon>
        <taxon>Ecdysozoa</taxon>
        <taxon>Arthropoda</taxon>
        <taxon>Chelicerata</taxon>
        <taxon>Arachnida</taxon>
        <taxon>Araneae</taxon>
        <taxon>Araneomorphae</taxon>
        <taxon>Entelegynae</taxon>
        <taxon>Araneoidea</taxon>
        <taxon>Araneidae</taxon>
        <taxon>Araneus</taxon>
    </lineage>
</organism>
<dbReference type="AlphaFoldDB" id="A0A4Y2EF23"/>
<evidence type="ECO:0000313" key="1">
    <source>
        <dbReference type="EMBL" id="GBM27753.1"/>
    </source>
</evidence>
<proteinExistence type="predicted"/>
<comment type="caution">
    <text evidence="1">The sequence shown here is derived from an EMBL/GenBank/DDBJ whole genome shotgun (WGS) entry which is preliminary data.</text>
</comment>